<feature type="compositionally biased region" description="Gly residues" evidence="1">
    <location>
        <begin position="490"/>
        <end position="501"/>
    </location>
</feature>
<dbReference type="VEuPathDB" id="PlasmoDB:AK88_01935"/>
<evidence type="ECO:0000313" key="2">
    <source>
        <dbReference type="EMBL" id="KJP88319.1"/>
    </source>
</evidence>
<feature type="compositionally biased region" description="Low complexity" evidence="1">
    <location>
        <begin position="285"/>
        <end position="295"/>
    </location>
</feature>
<feature type="region of interest" description="Disordered" evidence="1">
    <location>
        <begin position="237"/>
        <end position="594"/>
    </location>
</feature>
<dbReference type="EMBL" id="KQ001662">
    <property type="protein sequence ID" value="KJP88319.1"/>
    <property type="molecule type" value="Genomic_DNA"/>
</dbReference>
<dbReference type="AlphaFoldDB" id="A0A0D9QMQ4"/>
<feature type="compositionally biased region" description="Basic and acidic residues" evidence="1">
    <location>
        <begin position="237"/>
        <end position="260"/>
    </location>
</feature>
<evidence type="ECO:0000256" key="1">
    <source>
        <dbReference type="SAM" id="MobiDB-lite"/>
    </source>
</evidence>
<feature type="compositionally biased region" description="Low complexity" evidence="1">
    <location>
        <begin position="419"/>
        <end position="428"/>
    </location>
</feature>
<feature type="compositionally biased region" description="Low complexity" evidence="1">
    <location>
        <begin position="452"/>
        <end position="464"/>
    </location>
</feature>
<feature type="compositionally biased region" description="Polar residues" evidence="1">
    <location>
        <begin position="373"/>
        <end position="390"/>
    </location>
</feature>
<organism evidence="2 3">
    <name type="scientific">Plasmodium fragile</name>
    <dbReference type="NCBI Taxonomy" id="5857"/>
    <lineage>
        <taxon>Eukaryota</taxon>
        <taxon>Sar</taxon>
        <taxon>Alveolata</taxon>
        <taxon>Apicomplexa</taxon>
        <taxon>Aconoidasida</taxon>
        <taxon>Haemosporida</taxon>
        <taxon>Plasmodiidae</taxon>
        <taxon>Plasmodium</taxon>
        <taxon>Plasmodium (Plasmodium)</taxon>
    </lineage>
</organism>
<gene>
    <name evidence="2" type="ORF">AK88_01935</name>
</gene>
<feature type="compositionally biased region" description="Gly residues" evidence="1">
    <location>
        <begin position="315"/>
        <end position="332"/>
    </location>
</feature>
<feature type="compositionally biased region" description="Low complexity" evidence="1">
    <location>
        <begin position="345"/>
        <end position="358"/>
    </location>
</feature>
<feature type="compositionally biased region" description="Pro residues" evidence="1">
    <location>
        <begin position="296"/>
        <end position="313"/>
    </location>
</feature>
<feature type="compositionally biased region" description="Basic and acidic residues" evidence="1">
    <location>
        <begin position="545"/>
        <end position="555"/>
    </location>
</feature>
<dbReference type="RefSeq" id="XP_012334993.1">
    <property type="nucleotide sequence ID" value="XM_012479570.1"/>
</dbReference>
<sequence length="613" mass="64273">MANDVHWANLIRHWADRRGIGQQDQLDLWDDIMTVLEAFVKFLETFEKEGHTHTWATSCNDVSYDGKVIHRGSRRQREKTTCTLMMEALYFKNGWTGSTMHAGHDWGPDNPLRQFVKCAIVSIYMYYLIEINCGDKTGVEYALKIMNALEEAARLQQGFAGTMPVNVCLWEGHHHTKIGQKNVNATVKSWLNGNATMWQKIKDLEKKANCTQGNTQHTQGKGVLDEKEIKDKIMEKMKKVQQDVKEQKEGRRNTAKDQVQDRNSLLSPDPAKTQPAPPPGKDSVAANPGTTATPETTPPQGPPGKNPQPPPQDGGPSGTGAGGQGPGQGPGPGHQPPPPPPPPSTSSSESGSACPSSPDETKKPAGTPGAGTEPTQNLEIPEGQASNGQDDSSKTNTTGVDNTHTDTTKVVDPAPVTTGNGSSASGGSKPDPPLADNTAKDDKAHDGHTAASSPTTQPSQESQPPKAPVTSTDPDQHGHTHDTGSSGAAGPTGPGSTGTGSTGTTNPRSSGTGSTGHQPPSPVPSPGRNNVQSTGSNGTNANKDPGLDLDFKPHADGIGGAYGPNAAPIDPHRTVISEHPPKGPGGPDGPDLTADVLTATTPILLFVASVIVA</sequence>
<dbReference type="GeneID" id="24267249"/>
<feature type="compositionally biased region" description="Basic and acidic residues" evidence="1">
    <location>
        <begin position="570"/>
        <end position="581"/>
    </location>
</feature>
<name>A0A0D9QMQ4_PLAFR</name>
<feature type="compositionally biased region" description="Low complexity" evidence="1">
    <location>
        <begin position="502"/>
        <end position="516"/>
    </location>
</feature>
<evidence type="ECO:0000313" key="3">
    <source>
        <dbReference type="Proteomes" id="UP000054561"/>
    </source>
</evidence>
<feature type="compositionally biased region" description="Polar residues" evidence="1">
    <location>
        <begin position="527"/>
        <end position="542"/>
    </location>
</feature>
<reference evidence="2 3" key="1">
    <citation type="submission" date="2014-03" db="EMBL/GenBank/DDBJ databases">
        <title>The Genome Sequence of Plasmodium fragile nilgiri.</title>
        <authorList>
            <consortium name="The Broad Institute Genomics Platform"/>
            <consortium name="The Broad Institute Genome Sequencing Center for Infectious Disease"/>
            <person name="Neafsey D."/>
            <person name="Duraisingh M."/>
            <person name="Young S.K."/>
            <person name="Zeng Q."/>
            <person name="Gargeya S."/>
            <person name="Abouelleil A."/>
            <person name="Alvarado L."/>
            <person name="Chapman S.B."/>
            <person name="Gainer-Dewar J."/>
            <person name="Goldberg J."/>
            <person name="Griggs A."/>
            <person name="Gujja S."/>
            <person name="Hansen M."/>
            <person name="Howarth C."/>
            <person name="Imamovic A."/>
            <person name="Larimer J."/>
            <person name="Pearson M."/>
            <person name="Poon T.W."/>
            <person name="Priest M."/>
            <person name="Roberts A."/>
            <person name="Saif S."/>
            <person name="Shea T."/>
            <person name="Sykes S."/>
            <person name="Wortman J."/>
            <person name="Nusbaum C."/>
            <person name="Birren B."/>
        </authorList>
    </citation>
    <scope>NUCLEOTIDE SEQUENCE [LARGE SCALE GENOMIC DNA]</scope>
    <source>
        <strain evidence="3">nilgiri</strain>
    </source>
</reference>
<feature type="compositionally biased region" description="Pro residues" evidence="1">
    <location>
        <begin position="333"/>
        <end position="344"/>
    </location>
</feature>
<dbReference type="OMA" id="THTWATS"/>
<keyword evidence="3" id="KW-1185">Reference proteome</keyword>
<evidence type="ECO:0008006" key="4">
    <source>
        <dbReference type="Google" id="ProtNLM"/>
    </source>
</evidence>
<protein>
    <recommendedName>
        <fullName evidence="4">Schizont-infected cell agglutination extracellular alpha domain-containing protein</fullName>
    </recommendedName>
</protein>
<dbReference type="Proteomes" id="UP000054561">
    <property type="component" value="Unassembled WGS sequence"/>
</dbReference>
<proteinExistence type="predicted"/>
<feature type="non-terminal residue" evidence="2">
    <location>
        <position position="613"/>
    </location>
</feature>
<feature type="compositionally biased region" description="Basic and acidic residues" evidence="1">
    <location>
        <begin position="438"/>
        <end position="448"/>
    </location>
</feature>
<accession>A0A0D9QMQ4</accession>